<feature type="region of interest" description="Disordered" evidence="5">
    <location>
        <begin position="204"/>
        <end position="252"/>
    </location>
</feature>
<feature type="region of interest" description="Disordered" evidence="5">
    <location>
        <begin position="476"/>
        <end position="505"/>
    </location>
</feature>
<comment type="similarity">
    <text evidence="3">Belongs to the RNA polymerase II subunit 5-mediating protein family.</text>
</comment>
<feature type="region of interest" description="Disordered" evidence="5">
    <location>
        <begin position="520"/>
        <end position="545"/>
    </location>
</feature>
<comment type="caution">
    <text evidence="6">The sequence shown here is derived from an EMBL/GenBank/DDBJ whole genome shotgun (WGS) entry which is preliminary data.</text>
</comment>
<dbReference type="GO" id="GO:0005634">
    <property type="term" value="C:nucleus"/>
    <property type="evidence" value="ECO:0007669"/>
    <property type="project" value="UniProtKB-SubCell"/>
</dbReference>
<dbReference type="AlphaFoldDB" id="A0AAW0SZ10"/>
<dbReference type="InterPro" id="IPR009053">
    <property type="entry name" value="Prefoldin"/>
</dbReference>
<dbReference type="CDD" id="cd23159">
    <property type="entry name" value="Prefoldin_URI1"/>
    <property type="match status" value="1"/>
</dbReference>
<proteinExistence type="inferred from homology"/>
<dbReference type="Pfam" id="PF02996">
    <property type="entry name" value="Prefoldin"/>
    <property type="match status" value="1"/>
</dbReference>
<accession>A0AAW0SZ10</accession>
<feature type="coiled-coil region" evidence="4">
    <location>
        <begin position="66"/>
        <end position="103"/>
    </location>
</feature>
<feature type="compositionally biased region" description="Low complexity" evidence="5">
    <location>
        <begin position="520"/>
        <end position="537"/>
    </location>
</feature>
<keyword evidence="2" id="KW-0539">Nucleus</keyword>
<evidence type="ECO:0000256" key="3">
    <source>
        <dbReference type="ARBA" id="ARBA00038295"/>
    </source>
</evidence>
<organism evidence="6 7">
    <name type="scientific">Scylla paramamosain</name>
    <name type="common">Mud crab</name>
    <dbReference type="NCBI Taxonomy" id="85552"/>
    <lineage>
        <taxon>Eukaryota</taxon>
        <taxon>Metazoa</taxon>
        <taxon>Ecdysozoa</taxon>
        <taxon>Arthropoda</taxon>
        <taxon>Crustacea</taxon>
        <taxon>Multicrustacea</taxon>
        <taxon>Malacostraca</taxon>
        <taxon>Eumalacostraca</taxon>
        <taxon>Eucarida</taxon>
        <taxon>Decapoda</taxon>
        <taxon>Pleocyemata</taxon>
        <taxon>Brachyura</taxon>
        <taxon>Eubrachyura</taxon>
        <taxon>Portunoidea</taxon>
        <taxon>Portunidae</taxon>
        <taxon>Portuninae</taxon>
        <taxon>Scylla</taxon>
    </lineage>
</organism>
<protein>
    <recommendedName>
        <fullName evidence="8">Unconventional prefoldin RPB5 interactor</fullName>
    </recommendedName>
</protein>
<dbReference type="InterPro" id="IPR004127">
    <property type="entry name" value="Prefoldin_subunit_alpha"/>
</dbReference>
<feature type="compositionally biased region" description="Pro residues" evidence="5">
    <location>
        <begin position="490"/>
        <end position="500"/>
    </location>
</feature>
<dbReference type="InterPro" id="IPR052255">
    <property type="entry name" value="RNA_pol_II_subunit5-mediator"/>
</dbReference>
<dbReference type="PANTHER" id="PTHR15111:SF0">
    <property type="entry name" value="UNCONVENTIONAL PREFOLDIN RPB5 INTERACTOR 1"/>
    <property type="match status" value="1"/>
</dbReference>
<reference evidence="6 7" key="1">
    <citation type="submission" date="2023-03" db="EMBL/GenBank/DDBJ databases">
        <title>High-quality genome of Scylla paramamosain provides insights in environmental adaptation.</title>
        <authorList>
            <person name="Zhang L."/>
        </authorList>
    </citation>
    <scope>NUCLEOTIDE SEQUENCE [LARGE SCALE GENOMIC DNA]</scope>
    <source>
        <strain evidence="6">LZ_2023a</strain>
        <tissue evidence="6">Muscle</tissue>
    </source>
</reference>
<dbReference type="PANTHER" id="PTHR15111">
    <property type="entry name" value="RNA POLYMERASE II SUBUNIT 5-MEDIATING PROTEIN NNX3"/>
    <property type="match status" value="1"/>
</dbReference>
<dbReference type="SUPFAM" id="SSF46579">
    <property type="entry name" value="Prefoldin"/>
    <property type="match status" value="1"/>
</dbReference>
<evidence type="ECO:0000256" key="5">
    <source>
        <dbReference type="SAM" id="MobiDB-lite"/>
    </source>
</evidence>
<dbReference type="Gene3D" id="1.10.287.370">
    <property type="match status" value="1"/>
</dbReference>
<sequence length="545" mass="60756">MRVVWAFSREESGKGDSSFSLYQAAPRITREPRVRKVSSHQLIAPAGGLRPRPKSQDNPVVFSENLANLLELKRVHQERLEKVEDELSKLQKYKKDYEHLLKRLKTLPDKITHEVMVPLGTLAVVPGQLIHTNEVLVLLGDNWFAERSAKQAIHIVRRRIKDCEDKIRSCEETQRIHLGWLKEAEEVLQGEQGDQVEIIEEMTEEEYQRSQEEHRRRVKAQYTQLTESSTCHPASPPSPPSPPAYVEGLGEGGKRSYEDLMRRLDQLEVEELGEGMEPLEEEDEEEEEEEEEDDEEEEEEDEDEAFSTGTANDANTEKAVTFKPRLRLHSAEAGGCVEEDRAPTDDTDDESSSHGSEKPLFLRKHRLKRRVSWADDARPLYTIIPDDSSADIHHIAYTSGSTAPSTLPLGVDGAVGPAAAVKEAAEYEGDIKSPSDIFKVFGQPFSQSFDDKDAVLSSSPPIKSILKKSMSLPADAPYQMWRGGRGGRGGPPPPPSPPPKRSLSFKPAFSYRVLERKGAAAAAATTTTTTASTTSATKISKVSRL</sequence>
<feature type="compositionally biased region" description="Basic and acidic residues" evidence="5">
    <location>
        <begin position="206"/>
        <end position="215"/>
    </location>
</feature>
<name>A0AAW0SZ10_SCYPA</name>
<feature type="region of interest" description="Disordered" evidence="5">
    <location>
        <begin position="269"/>
        <end position="360"/>
    </location>
</feature>
<feature type="compositionally biased region" description="Acidic residues" evidence="5">
    <location>
        <begin position="269"/>
        <end position="305"/>
    </location>
</feature>
<dbReference type="GO" id="GO:0000122">
    <property type="term" value="P:negative regulation of transcription by RNA polymerase II"/>
    <property type="evidence" value="ECO:0007669"/>
    <property type="project" value="TreeGrafter"/>
</dbReference>
<dbReference type="EMBL" id="JARAKH010000043">
    <property type="protein sequence ID" value="KAK8379922.1"/>
    <property type="molecule type" value="Genomic_DNA"/>
</dbReference>
<evidence type="ECO:0000256" key="4">
    <source>
        <dbReference type="SAM" id="Coils"/>
    </source>
</evidence>
<comment type="subcellular location">
    <subcellularLocation>
        <location evidence="1">Nucleus</location>
    </subcellularLocation>
</comment>
<keyword evidence="7" id="KW-1185">Reference proteome</keyword>
<feature type="compositionally biased region" description="Pro residues" evidence="5">
    <location>
        <begin position="234"/>
        <end position="243"/>
    </location>
</feature>
<evidence type="ECO:0000256" key="2">
    <source>
        <dbReference type="ARBA" id="ARBA00023242"/>
    </source>
</evidence>
<dbReference type="GO" id="GO:0003682">
    <property type="term" value="F:chromatin binding"/>
    <property type="evidence" value="ECO:0007669"/>
    <property type="project" value="TreeGrafter"/>
</dbReference>
<feature type="compositionally biased region" description="Polar residues" evidence="5">
    <location>
        <begin position="221"/>
        <end position="232"/>
    </location>
</feature>
<dbReference type="Proteomes" id="UP001487740">
    <property type="component" value="Unassembled WGS sequence"/>
</dbReference>
<dbReference type="GO" id="GO:0019212">
    <property type="term" value="F:phosphatase inhibitor activity"/>
    <property type="evidence" value="ECO:0007669"/>
    <property type="project" value="TreeGrafter"/>
</dbReference>
<evidence type="ECO:0000313" key="7">
    <source>
        <dbReference type="Proteomes" id="UP001487740"/>
    </source>
</evidence>
<dbReference type="GO" id="GO:0003714">
    <property type="term" value="F:transcription corepressor activity"/>
    <property type="evidence" value="ECO:0007669"/>
    <property type="project" value="TreeGrafter"/>
</dbReference>
<evidence type="ECO:0000313" key="6">
    <source>
        <dbReference type="EMBL" id="KAK8379922.1"/>
    </source>
</evidence>
<gene>
    <name evidence="6" type="ORF">O3P69_019741</name>
</gene>
<evidence type="ECO:0008006" key="8">
    <source>
        <dbReference type="Google" id="ProtNLM"/>
    </source>
</evidence>
<keyword evidence="4" id="KW-0175">Coiled coil</keyword>
<evidence type="ECO:0000256" key="1">
    <source>
        <dbReference type="ARBA" id="ARBA00004123"/>
    </source>
</evidence>